<accession>A0A974WMZ0</accession>
<organism evidence="11 12">
    <name type="scientific">Candidatus Nasuia deltocephalincola</name>
    <dbReference type="NCBI Taxonomy" id="1160784"/>
    <lineage>
        <taxon>Bacteria</taxon>
        <taxon>Pseudomonadati</taxon>
        <taxon>Pseudomonadota</taxon>
        <taxon>Betaproteobacteria</taxon>
        <taxon>Candidatus Nasuia</taxon>
    </lineage>
</organism>
<dbReference type="GO" id="GO:0000105">
    <property type="term" value="P:L-histidine biosynthetic process"/>
    <property type="evidence" value="ECO:0007669"/>
    <property type="project" value="UniProtKB-UniRule"/>
</dbReference>
<evidence type="ECO:0000256" key="8">
    <source>
        <dbReference type="ARBA" id="ARBA00023235"/>
    </source>
</evidence>
<dbReference type="Gene3D" id="3.20.20.70">
    <property type="entry name" value="Aldolase class I"/>
    <property type="match status" value="1"/>
</dbReference>
<feature type="active site" description="Proton acceptor" evidence="9">
    <location>
        <position position="8"/>
    </location>
</feature>
<evidence type="ECO:0000256" key="7">
    <source>
        <dbReference type="ARBA" id="ARBA00023102"/>
    </source>
</evidence>
<evidence type="ECO:0000256" key="9">
    <source>
        <dbReference type="HAMAP-Rule" id="MF_01014"/>
    </source>
</evidence>
<dbReference type="InterPro" id="IPR013785">
    <property type="entry name" value="Aldolase_TIM"/>
</dbReference>
<keyword evidence="12" id="KW-1185">Reference proteome</keyword>
<name>A0A974WMZ0_9PROT</name>
<comment type="subcellular location">
    <subcellularLocation>
        <location evidence="2 9">Cytoplasm</location>
    </subcellularLocation>
</comment>
<comment type="catalytic activity">
    <reaction evidence="1 9">
        <text>1-(5-phospho-beta-D-ribosyl)-5-[(5-phospho-beta-D-ribosylamino)methylideneamino]imidazole-4-carboxamide = 5-[(5-phospho-1-deoxy-D-ribulos-1-ylimino)methylamino]-1-(5-phospho-beta-D-ribosyl)imidazole-4-carboxamide</text>
        <dbReference type="Rhea" id="RHEA:15469"/>
        <dbReference type="ChEBI" id="CHEBI:58435"/>
        <dbReference type="ChEBI" id="CHEBI:58525"/>
        <dbReference type="EC" id="5.3.1.16"/>
    </reaction>
</comment>
<keyword evidence="7 9" id="KW-0368">Histidine biosynthesis</keyword>
<comment type="pathway">
    <text evidence="3 9">Amino-acid biosynthesis; L-histidine biosynthesis; L-histidine from 5-phospho-alpha-D-ribose 1-diphosphate: step 4/9.</text>
</comment>
<dbReference type="AlphaFoldDB" id="A0A974WMZ0"/>
<keyword evidence="8 9" id="KW-0413">Isomerase</keyword>
<sequence>MIIIPAIDIKNNNCVRLKGGNIKKCFIFSKNPLLSLNKWIEGQIDRIHLVDLDGAFCGVPKNLITVKNILNVTDGCCETQLGGGIRNIETIEYYLNIGISYIILGTKAIIDFDFLKNVCEKYKKKIIIALDIKNFKIAIDGWIKYYNIKLLDYIKKINELNLESVIYTDINRDGTLKGIDLKKFIKIKQNLNKHNIIISGGLSSIENVKNIFEFQKNNLKGVICGTSIYSGNINFKFLNNIVKLYNNFYV</sequence>
<dbReference type="CDD" id="cd04732">
    <property type="entry name" value="HisA"/>
    <property type="match status" value="1"/>
</dbReference>
<keyword evidence="5 9" id="KW-0963">Cytoplasm</keyword>
<dbReference type="Pfam" id="PF00977">
    <property type="entry name" value="His_biosynth"/>
    <property type="match status" value="1"/>
</dbReference>
<evidence type="ECO:0000256" key="1">
    <source>
        <dbReference type="ARBA" id="ARBA00000901"/>
    </source>
</evidence>
<evidence type="ECO:0000256" key="4">
    <source>
        <dbReference type="ARBA" id="ARBA00009667"/>
    </source>
</evidence>
<dbReference type="SUPFAM" id="SSF51366">
    <property type="entry name" value="Ribulose-phoshate binding barrel"/>
    <property type="match status" value="1"/>
</dbReference>
<dbReference type="EMBL" id="CP024850">
    <property type="protein sequence ID" value="QSF25293.1"/>
    <property type="molecule type" value="Genomic_DNA"/>
</dbReference>
<dbReference type="PANTHER" id="PTHR43090:SF2">
    <property type="entry name" value="1-(5-PHOSPHORIBOSYL)-5-[(5-PHOSPHORIBOSYLAMINO)METHYLIDENEAMINO] IMIDAZOLE-4-CARBOXAMIDE ISOMERASE"/>
    <property type="match status" value="1"/>
</dbReference>
<dbReference type="Proteomes" id="UP000663075">
    <property type="component" value="Chromosome"/>
</dbReference>
<evidence type="ECO:0000256" key="6">
    <source>
        <dbReference type="ARBA" id="ARBA00022605"/>
    </source>
</evidence>
<dbReference type="GO" id="GO:0000162">
    <property type="term" value="P:L-tryptophan biosynthetic process"/>
    <property type="evidence" value="ECO:0007669"/>
    <property type="project" value="TreeGrafter"/>
</dbReference>
<dbReference type="PANTHER" id="PTHR43090">
    <property type="entry name" value="1-(5-PHOSPHORIBOSYL)-5-[(5-PHOSPHORIBOSYLAMINO)METHYLIDENEAMINO] IMIDAZOLE-4-CARBOXAMIDE ISOMERASE"/>
    <property type="match status" value="1"/>
</dbReference>
<feature type="active site" description="Proton donor" evidence="9">
    <location>
        <position position="131"/>
    </location>
</feature>
<proteinExistence type="inferred from homology"/>
<comment type="similarity">
    <text evidence="4 9 10">Belongs to the HisA/HisF family.</text>
</comment>
<dbReference type="GO" id="GO:0003949">
    <property type="term" value="F:1-(5-phosphoribosyl)-5-[(5-phosphoribosylamino)methylideneamino]imidazole-4-carboxamide isomerase activity"/>
    <property type="evidence" value="ECO:0007669"/>
    <property type="project" value="UniProtKB-UniRule"/>
</dbReference>
<dbReference type="EC" id="5.3.1.16" evidence="9"/>
<evidence type="ECO:0000256" key="10">
    <source>
        <dbReference type="RuleBase" id="RU003657"/>
    </source>
</evidence>
<keyword evidence="6 9" id="KW-0028">Amino-acid biosynthesis</keyword>
<dbReference type="InterPro" id="IPR044524">
    <property type="entry name" value="Isoase_HisA-like"/>
</dbReference>
<evidence type="ECO:0000256" key="5">
    <source>
        <dbReference type="ARBA" id="ARBA00022490"/>
    </source>
</evidence>
<evidence type="ECO:0000256" key="2">
    <source>
        <dbReference type="ARBA" id="ARBA00004496"/>
    </source>
</evidence>
<evidence type="ECO:0000313" key="11">
    <source>
        <dbReference type="EMBL" id="QSF25293.1"/>
    </source>
</evidence>
<evidence type="ECO:0000256" key="3">
    <source>
        <dbReference type="ARBA" id="ARBA00005133"/>
    </source>
</evidence>
<dbReference type="HAMAP" id="MF_01014">
    <property type="entry name" value="HisA"/>
    <property type="match status" value="1"/>
</dbReference>
<evidence type="ECO:0000313" key="12">
    <source>
        <dbReference type="Proteomes" id="UP000663075"/>
    </source>
</evidence>
<protein>
    <recommendedName>
        <fullName evidence="9">1-(5-phosphoribosyl)-5-[(5-phosphoribosylamino)methylideneamino] imidazole-4-carboxamide isomerase</fullName>
        <ecNumber evidence="9">5.3.1.16</ecNumber>
    </recommendedName>
    <alternativeName>
        <fullName evidence="9">Phosphoribosylformimino-5-aminoimidazole carboxamide ribotide isomerase</fullName>
    </alternativeName>
</protein>
<gene>
    <name evidence="9" type="primary">hisA</name>
    <name evidence="11" type="ORF">CU086_00400</name>
</gene>
<dbReference type="GO" id="GO:0005737">
    <property type="term" value="C:cytoplasm"/>
    <property type="evidence" value="ECO:0007669"/>
    <property type="project" value="UniProtKB-SubCell"/>
</dbReference>
<dbReference type="InterPro" id="IPR006062">
    <property type="entry name" value="His_biosynth"/>
</dbReference>
<dbReference type="InterPro" id="IPR023016">
    <property type="entry name" value="HisA/PriA"/>
</dbReference>
<dbReference type="InterPro" id="IPR011060">
    <property type="entry name" value="RibuloseP-bd_barrel"/>
</dbReference>
<dbReference type="FunFam" id="3.20.20.70:FF:000009">
    <property type="entry name" value="1-(5-phosphoribosyl)-5-[(5-phosphoribosylamino)methylideneamino] imidazole-4-carboxamide isomerase"/>
    <property type="match status" value="1"/>
</dbReference>
<reference evidence="11" key="1">
    <citation type="submission" date="2017-11" db="EMBL/GenBank/DDBJ databases">
        <authorList>
            <person name="Jian Z."/>
        </authorList>
    </citation>
    <scope>NUCLEOTIDE SEQUENCE</scope>
    <source>
        <strain evidence="11">YC</strain>
    </source>
</reference>